<comment type="caution">
    <text evidence="2">The sequence shown here is derived from an EMBL/GenBank/DDBJ whole genome shotgun (WGS) entry which is preliminary data.</text>
</comment>
<organism evidence="2 3">
    <name type="scientific">Microbacterium marmarense</name>
    <dbReference type="NCBI Taxonomy" id="3122051"/>
    <lineage>
        <taxon>Bacteria</taxon>
        <taxon>Bacillati</taxon>
        <taxon>Actinomycetota</taxon>
        <taxon>Actinomycetes</taxon>
        <taxon>Micrococcales</taxon>
        <taxon>Microbacteriaceae</taxon>
        <taxon>Microbacterium</taxon>
    </lineage>
</organism>
<keyword evidence="3" id="KW-1185">Reference proteome</keyword>
<dbReference type="InterPro" id="IPR010982">
    <property type="entry name" value="Lambda_DNA-bd_dom_sf"/>
</dbReference>
<dbReference type="PROSITE" id="PS50943">
    <property type="entry name" value="HTH_CROC1"/>
    <property type="match status" value="1"/>
</dbReference>
<reference evidence="2 3" key="1">
    <citation type="submission" date="2024-02" db="EMBL/GenBank/DDBJ databases">
        <authorList>
            <person name="Saticioglu I.B."/>
        </authorList>
    </citation>
    <scope>NUCLEOTIDE SEQUENCE [LARGE SCALE GENOMIC DNA]</scope>
    <source>
        <strain evidence="2 3">Mu-86</strain>
    </source>
</reference>
<dbReference type="EMBL" id="JBBDGL010000001">
    <property type="protein sequence ID" value="MEJ1154856.1"/>
    <property type="molecule type" value="Genomic_DNA"/>
</dbReference>
<dbReference type="InterPro" id="IPR001387">
    <property type="entry name" value="Cro/C1-type_HTH"/>
</dbReference>
<sequence>MVRLPLSAADLDRGRRLGAVLRQKRGRRTMPEVALAAGISPETLRKIESGRIATPSFQTVAAIAGAVGLSLDQLWAEVEASAVA</sequence>
<dbReference type="SUPFAM" id="SSF47413">
    <property type="entry name" value="lambda repressor-like DNA-binding domains"/>
    <property type="match status" value="1"/>
</dbReference>
<dbReference type="Proteomes" id="UP001368654">
    <property type="component" value="Unassembled WGS sequence"/>
</dbReference>
<evidence type="ECO:0000313" key="3">
    <source>
        <dbReference type="Proteomes" id="UP001368654"/>
    </source>
</evidence>
<gene>
    <name evidence="2" type="ORF">WDU96_04470</name>
</gene>
<accession>A0ABU8LT67</accession>
<proteinExistence type="predicted"/>
<dbReference type="Pfam" id="PF13560">
    <property type="entry name" value="HTH_31"/>
    <property type="match status" value="1"/>
</dbReference>
<feature type="domain" description="HTH cro/C1-type" evidence="1">
    <location>
        <begin position="21"/>
        <end position="74"/>
    </location>
</feature>
<name>A0ABU8LT67_9MICO</name>
<dbReference type="RefSeq" id="WP_337337647.1">
    <property type="nucleotide sequence ID" value="NZ_JBBDGL010000001.1"/>
</dbReference>
<dbReference type="SMART" id="SM00530">
    <property type="entry name" value="HTH_XRE"/>
    <property type="match status" value="1"/>
</dbReference>
<protein>
    <submittedName>
        <fullName evidence="2">Helix-turn-helix transcriptional regulator</fullName>
    </submittedName>
</protein>
<evidence type="ECO:0000259" key="1">
    <source>
        <dbReference type="PROSITE" id="PS50943"/>
    </source>
</evidence>
<evidence type="ECO:0000313" key="2">
    <source>
        <dbReference type="EMBL" id="MEJ1154856.1"/>
    </source>
</evidence>
<dbReference type="CDD" id="cd00093">
    <property type="entry name" value="HTH_XRE"/>
    <property type="match status" value="1"/>
</dbReference>
<dbReference type="Gene3D" id="1.10.260.40">
    <property type="entry name" value="lambda repressor-like DNA-binding domains"/>
    <property type="match status" value="1"/>
</dbReference>